<feature type="transmembrane region" description="Helical" evidence="1">
    <location>
        <begin position="165"/>
        <end position="184"/>
    </location>
</feature>
<reference evidence="3" key="1">
    <citation type="submission" date="2022-11" db="EMBL/GenBank/DDBJ databases">
        <authorList>
            <person name="Kikuchi T."/>
        </authorList>
    </citation>
    <scope>NUCLEOTIDE SEQUENCE</scope>
    <source>
        <strain evidence="3">PS1010</strain>
    </source>
</reference>
<name>A0A9P1J6P4_9PELO</name>
<evidence type="ECO:0000313" key="3">
    <source>
        <dbReference type="EMBL" id="CAI5456788.1"/>
    </source>
</evidence>
<dbReference type="EMBL" id="CANHGI010000006">
    <property type="protein sequence ID" value="CAI5456788.1"/>
    <property type="molecule type" value="Genomic_DNA"/>
</dbReference>
<dbReference type="GO" id="GO:0030424">
    <property type="term" value="C:axon"/>
    <property type="evidence" value="ECO:0007669"/>
    <property type="project" value="TreeGrafter"/>
</dbReference>
<dbReference type="PANTHER" id="PTHR34722:SF4">
    <property type="entry name" value="HOMOLOG OF ODR-2 (TWO)-RELATED"/>
    <property type="match status" value="1"/>
</dbReference>
<keyword evidence="1" id="KW-0472">Membrane</keyword>
<dbReference type="GO" id="GO:1990834">
    <property type="term" value="P:response to odorant"/>
    <property type="evidence" value="ECO:0007669"/>
    <property type="project" value="TreeGrafter"/>
</dbReference>
<feature type="chain" id="PRO_5040234207" evidence="2">
    <location>
        <begin position="18"/>
        <end position="185"/>
    </location>
</feature>
<keyword evidence="1" id="KW-1133">Transmembrane helix</keyword>
<dbReference type="GO" id="GO:0043025">
    <property type="term" value="C:neuronal cell body"/>
    <property type="evidence" value="ECO:0007669"/>
    <property type="project" value="TreeGrafter"/>
</dbReference>
<proteinExistence type="predicted"/>
<dbReference type="OrthoDB" id="5854121at2759"/>
<accession>A0A9P1J6P4</accession>
<evidence type="ECO:0000256" key="2">
    <source>
        <dbReference type="SAM" id="SignalP"/>
    </source>
</evidence>
<keyword evidence="1" id="KW-0812">Transmembrane</keyword>
<keyword evidence="2" id="KW-0732">Signal</keyword>
<organism evidence="3 4">
    <name type="scientific">Caenorhabditis angaria</name>
    <dbReference type="NCBI Taxonomy" id="860376"/>
    <lineage>
        <taxon>Eukaryota</taxon>
        <taxon>Metazoa</taxon>
        <taxon>Ecdysozoa</taxon>
        <taxon>Nematoda</taxon>
        <taxon>Chromadorea</taxon>
        <taxon>Rhabditida</taxon>
        <taxon>Rhabditina</taxon>
        <taxon>Rhabditomorpha</taxon>
        <taxon>Rhabditoidea</taxon>
        <taxon>Rhabditidae</taxon>
        <taxon>Peloderinae</taxon>
        <taxon>Caenorhabditis</taxon>
    </lineage>
</organism>
<feature type="signal peptide" evidence="2">
    <location>
        <begin position="1"/>
        <end position="17"/>
    </location>
</feature>
<gene>
    <name evidence="3" type="ORF">CAMP_LOCUS19425</name>
</gene>
<evidence type="ECO:0000313" key="4">
    <source>
        <dbReference type="Proteomes" id="UP001152747"/>
    </source>
</evidence>
<dbReference type="AlphaFoldDB" id="A0A9P1J6P4"/>
<dbReference type="Pfam" id="PF06579">
    <property type="entry name" value="Ly-6_related"/>
    <property type="match status" value="1"/>
</dbReference>
<sequence>MFFAILIFANIFDLVFSHYGSTTKYCYSCMSEDFSLHWPYLEEVYHRPMNFTDKCFQVPTSANIGKRECTQSTCVTVIEPRILAGQHIGNNIIRGCFESVFKFGSTPRTGQTYDTSCMRMPAHKLLPPRLAARSSNRTVELCWCIGQLCNNYPSVAMNSVRQPNFFFFSSFLALFLVFVLLWICG</sequence>
<dbReference type="InterPro" id="IPR010558">
    <property type="entry name" value="Ly-6-related"/>
</dbReference>
<keyword evidence="4" id="KW-1185">Reference proteome</keyword>
<dbReference type="GO" id="GO:0042048">
    <property type="term" value="P:olfactory behavior"/>
    <property type="evidence" value="ECO:0007669"/>
    <property type="project" value="TreeGrafter"/>
</dbReference>
<dbReference type="PANTHER" id="PTHR34722">
    <property type="entry name" value="HOMOLOG OF ODR-2 (TWO)-RELATED"/>
    <property type="match status" value="1"/>
</dbReference>
<dbReference type="Proteomes" id="UP001152747">
    <property type="component" value="Unassembled WGS sequence"/>
</dbReference>
<protein>
    <submittedName>
        <fullName evidence="3">Uncharacterized protein</fullName>
    </submittedName>
</protein>
<evidence type="ECO:0000256" key="1">
    <source>
        <dbReference type="SAM" id="Phobius"/>
    </source>
</evidence>
<comment type="caution">
    <text evidence="3">The sequence shown here is derived from an EMBL/GenBank/DDBJ whole genome shotgun (WGS) entry which is preliminary data.</text>
</comment>